<gene>
    <name evidence="2" type="ORF">GCM10011496_31530</name>
</gene>
<evidence type="ECO:0008006" key="4">
    <source>
        <dbReference type="Google" id="ProtNLM"/>
    </source>
</evidence>
<evidence type="ECO:0000313" key="2">
    <source>
        <dbReference type="EMBL" id="GGB08317.1"/>
    </source>
</evidence>
<feature type="transmembrane region" description="Helical" evidence="1">
    <location>
        <begin position="15"/>
        <end position="37"/>
    </location>
</feature>
<protein>
    <recommendedName>
        <fullName evidence="4">YggT family protein</fullName>
    </recommendedName>
</protein>
<keyword evidence="1" id="KW-0472">Membrane</keyword>
<evidence type="ECO:0000313" key="3">
    <source>
        <dbReference type="Proteomes" id="UP000620596"/>
    </source>
</evidence>
<feature type="transmembrane region" description="Helical" evidence="1">
    <location>
        <begin position="70"/>
        <end position="89"/>
    </location>
</feature>
<keyword evidence="3" id="KW-1185">Reference proteome</keyword>
<dbReference type="AlphaFoldDB" id="A0A916WL78"/>
<reference evidence="2" key="2">
    <citation type="submission" date="2020-09" db="EMBL/GenBank/DDBJ databases">
        <authorList>
            <person name="Sun Q."/>
            <person name="Zhou Y."/>
        </authorList>
    </citation>
    <scope>NUCLEOTIDE SEQUENCE</scope>
    <source>
        <strain evidence="2">CGMCC 1.15322</strain>
    </source>
</reference>
<keyword evidence="1" id="KW-1133">Transmembrane helix</keyword>
<organism evidence="2 3">
    <name type="scientific">Polaromonas eurypsychrophila</name>
    <dbReference type="NCBI Taxonomy" id="1614635"/>
    <lineage>
        <taxon>Bacteria</taxon>
        <taxon>Pseudomonadati</taxon>
        <taxon>Pseudomonadota</taxon>
        <taxon>Betaproteobacteria</taxon>
        <taxon>Burkholderiales</taxon>
        <taxon>Comamonadaceae</taxon>
        <taxon>Polaromonas</taxon>
    </lineage>
</organism>
<comment type="caution">
    <text evidence="2">The sequence shown here is derived from an EMBL/GenBank/DDBJ whole genome shotgun (WGS) entry which is preliminary data.</text>
</comment>
<name>A0A916WL78_9BURK</name>
<proteinExistence type="predicted"/>
<sequence length="106" mass="11537">MPDAAYLTLVTTIKLLAEIALLALAGQGVIGLLSGAARERNPFYRVLELVGRPWVRVARKLSPRVVMDRHLPLVVFLLLLMLWAAAAIAKIRICLHIGVALCQATA</sequence>
<dbReference type="RefSeq" id="WP_188709466.1">
    <property type="nucleotide sequence ID" value="NZ_BMIG01000013.1"/>
</dbReference>
<accession>A0A916WL78</accession>
<keyword evidence="1" id="KW-0812">Transmembrane</keyword>
<dbReference type="Proteomes" id="UP000620596">
    <property type="component" value="Unassembled WGS sequence"/>
</dbReference>
<reference evidence="2" key="1">
    <citation type="journal article" date="2014" name="Int. J. Syst. Evol. Microbiol.">
        <title>Complete genome sequence of Corynebacterium casei LMG S-19264T (=DSM 44701T), isolated from a smear-ripened cheese.</title>
        <authorList>
            <consortium name="US DOE Joint Genome Institute (JGI-PGF)"/>
            <person name="Walter F."/>
            <person name="Albersmeier A."/>
            <person name="Kalinowski J."/>
            <person name="Ruckert C."/>
        </authorList>
    </citation>
    <scope>NUCLEOTIDE SEQUENCE</scope>
    <source>
        <strain evidence="2">CGMCC 1.15322</strain>
    </source>
</reference>
<dbReference type="EMBL" id="BMIG01000013">
    <property type="protein sequence ID" value="GGB08317.1"/>
    <property type="molecule type" value="Genomic_DNA"/>
</dbReference>
<evidence type="ECO:0000256" key="1">
    <source>
        <dbReference type="SAM" id="Phobius"/>
    </source>
</evidence>